<evidence type="ECO:0000313" key="5">
    <source>
        <dbReference type="EMBL" id="MEE1674836.1"/>
    </source>
</evidence>
<keyword evidence="6" id="KW-1185">Reference proteome</keyword>
<dbReference type="EMBL" id="JAYDYW010000010">
    <property type="protein sequence ID" value="MEE1674836.1"/>
    <property type="molecule type" value="Genomic_DNA"/>
</dbReference>
<keyword evidence="2" id="KW-0659">Purine metabolism</keyword>
<dbReference type="Proteomes" id="UP001310248">
    <property type="component" value="Unassembled WGS sequence"/>
</dbReference>
<dbReference type="InterPro" id="IPR011051">
    <property type="entry name" value="RmlC_Cupin_sf"/>
</dbReference>
<dbReference type="PIRSF" id="PIRSF017306">
    <property type="entry name" value="Ureidogly_hydro"/>
    <property type="match status" value="1"/>
</dbReference>
<comment type="subunit">
    <text evidence="1">Homodimer.</text>
</comment>
<gene>
    <name evidence="5" type="ORF">SNR37_000155</name>
</gene>
<proteinExistence type="predicted"/>
<evidence type="ECO:0000256" key="3">
    <source>
        <dbReference type="ARBA" id="ARBA00023239"/>
    </source>
</evidence>
<dbReference type="InterPro" id="IPR007247">
    <property type="entry name" value="Ureidogly_lyase"/>
</dbReference>
<evidence type="ECO:0000256" key="4">
    <source>
        <dbReference type="ARBA" id="ARBA00047684"/>
    </source>
</evidence>
<dbReference type="Gene3D" id="2.60.120.480">
    <property type="entry name" value="Ureidoglycolate hydrolase"/>
    <property type="match status" value="1"/>
</dbReference>
<dbReference type="InterPro" id="IPR024060">
    <property type="entry name" value="Ureidoglycolate_lyase_dom_sf"/>
</dbReference>
<evidence type="ECO:0000256" key="1">
    <source>
        <dbReference type="ARBA" id="ARBA00011738"/>
    </source>
</evidence>
<reference evidence="5 6" key="2">
    <citation type="submission" date="2023-12" db="EMBL/GenBank/DDBJ databases">
        <authorList>
            <consortium name="Cladostephus spongiosus"/>
            <person name="Lorente B."/>
            <person name="Cabral C."/>
            <person name="Frias J."/>
            <person name="Faria J."/>
            <person name="Toubarro D."/>
        </authorList>
    </citation>
    <scope>NUCLEOTIDE SEQUENCE [LARGE SCALE GENOMIC DNA]</scope>
    <source>
        <strain evidence="5 6">ZMCS4</strain>
    </source>
</reference>
<protein>
    <submittedName>
        <fullName evidence="5">Ureidoglycolate lyase</fullName>
    </submittedName>
</protein>
<comment type="catalytic activity">
    <reaction evidence="4">
        <text>(S)-ureidoglycolate = urea + glyoxylate</text>
        <dbReference type="Rhea" id="RHEA:11304"/>
        <dbReference type="ChEBI" id="CHEBI:16199"/>
        <dbReference type="ChEBI" id="CHEBI:36655"/>
        <dbReference type="ChEBI" id="CHEBI:57296"/>
        <dbReference type="EC" id="4.3.2.3"/>
    </reaction>
</comment>
<dbReference type="PANTHER" id="PTHR21221">
    <property type="entry name" value="UREIDOGLYCOLATE HYDROLASE"/>
    <property type="match status" value="1"/>
</dbReference>
<sequence length="163" mass="17960">MKKLSLQPLSQAAFAPFGDVVACDSVSPFAINGGTTSRFHDLAELQASGSQAKLIVSIFRGQSFQLPLAIKMLEHHPYGSQLFMPLSQRPYVVVVAKPGELDEDSICAFWAQPDQGVNYHSGVWHHPLISLQHTSDFLVIDRSGEEANCVEQQLSERIELQLA</sequence>
<dbReference type="NCBIfam" id="NF009932">
    <property type="entry name" value="PRK13395.1"/>
    <property type="match status" value="1"/>
</dbReference>
<dbReference type="Pfam" id="PF04115">
    <property type="entry name" value="Ureidogly_lyase"/>
    <property type="match status" value="1"/>
</dbReference>
<evidence type="ECO:0000256" key="2">
    <source>
        <dbReference type="ARBA" id="ARBA00022631"/>
    </source>
</evidence>
<dbReference type="GO" id="GO:0016829">
    <property type="term" value="F:lyase activity"/>
    <property type="evidence" value="ECO:0007669"/>
    <property type="project" value="UniProtKB-KW"/>
</dbReference>
<dbReference type="PANTHER" id="PTHR21221:SF1">
    <property type="entry name" value="UREIDOGLYCOLATE LYASE"/>
    <property type="match status" value="1"/>
</dbReference>
<accession>A0ABU7G689</accession>
<reference evidence="6" key="1">
    <citation type="submission" date="2023-07" db="EMBL/GenBank/DDBJ databases">
        <title>Draft genome sequence of Agarivorans aestuarii strain ZMCS4, a CAZymes producing bacteria isolated from the marine brown algae Clodostephus spongiosus.</title>
        <authorList>
            <person name="Lorente B."/>
            <person name="Cabral C."/>
            <person name="Frias J."/>
            <person name="Faria J."/>
            <person name="Toubarro D."/>
        </authorList>
    </citation>
    <scope>NUCLEOTIDE SEQUENCE [LARGE SCALE GENOMIC DNA]</scope>
    <source>
        <strain evidence="6">ZMCS4</strain>
    </source>
</reference>
<organism evidence="5 6">
    <name type="scientific">Agarivorans aestuarii</name>
    <dbReference type="NCBI Taxonomy" id="1563703"/>
    <lineage>
        <taxon>Bacteria</taxon>
        <taxon>Pseudomonadati</taxon>
        <taxon>Pseudomonadota</taxon>
        <taxon>Gammaproteobacteria</taxon>
        <taxon>Alteromonadales</taxon>
        <taxon>Alteromonadaceae</taxon>
        <taxon>Agarivorans</taxon>
    </lineage>
</organism>
<keyword evidence="3 5" id="KW-0456">Lyase</keyword>
<name>A0ABU7G689_9ALTE</name>
<dbReference type="CDD" id="cd20298">
    <property type="entry name" value="cupin_UAH"/>
    <property type="match status" value="1"/>
</dbReference>
<evidence type="ECO:0000313" key="6">
    <source>
        <dbReference type="Proteomes" id="UP001310248"/>
    </source>
</evidence>
<dbReference type="InterPro" id="IPR047233">
    <property type="entry name" value="UAH_cupin"/>
</dbReference>
<dbReference type="SUPFAM" id="SSF51182">
    <property type="entry name" value="RmlC-like cupins"/>
    <property type="match status" value="1"/>
</dbReference>
<dbReference type="RefSeq" id="WP_329775877.1">
    <property type="nucleotide sequence ID" value="NZ_JAYDYW010000010.1"/>
</dbReference>
<comment type="caution">
    <text evidence="5">The sequence shown here is derived from an EMBL/GenBank/DDBJ whole genome shotgun (WGS) entry which is preliminary data.</text>
</comment>